<dbReference type="EMBL" id="QNBE01000021">
    <property type="protein sequence ID" value="RKX70964.1"/>
    <property type="molecule type" value="Genomic_DNA"/>
</dbReference>
<evidence type="ECO:0000313" key="1">
    <source>
        <dbReference type="EMBL" id="RKX70964.1"/>
    </source>
</evidence>
<organism evidence="1 2">
    <name type="scientific">candidate division WOR-3 bacterium</name>
    <dbReference type="NCBI Taxonomy" id="2052148"/>
    <lineage>
        <taxon>Bacteria</taxon>
        <taxon>Bacteria division WOR-3</taxon>
    </lineage>
</organism>
<accession>A0A660SJL1</accession>
<protein>
    <submittedName>
        <fullName evidence="1">Uncharacterized protein</fullName>
    </submittedName>
</protein>
<gene>
    <name evidence="1" type="ORF">DRP53_03095</name>
</gene>
<name>A0A660SJL1_UNCW3</name>
<comment type="caution">
    <text evidence="1">The sequence shown here is derived from an EMBL/GenBank/DDBJ whole genome shotgun (WGS) entry which is preliminary data.</text>
</comment>
<proteinExistence type="predicted"/>
<dbReference type="AlphaFoldDB" id="A0A660SJL1"/>
<evidence type="ECO:0000313" key="2">
    <source>
        <dbReference type="Proteomes" id="UP000268469"/>
    </source>
</evidence>
<dbReference type="Proteomes" id="UP000268469">
    <property type="component" value="Unassembled WGS sequence"/>
</dbReference>
<reference evidence="1 2" key="1">
    <citation type="submission" date="2018-06" db="EMBL/GenBank/DDBJ databases">
        <title>Extensive metabolic versatility and redundancy in microbially diverse, dynamic hydrothermal sediments.</title>
        <authorList>
            <person name="Dombrowski N."/>
            <person name="Teske A."/>
            <person name="Baker B.J."/>
        </authorList>
    </citation>
    <scope>NUCLEOTIDE SEQUENCE [LARGE SCALE GENOMIC DNA]</scope>
    <source>
        <strain evidence="1">B36_G15</strain>
    </source>
</reference>
<sequence length="283" mass="32143">MKKLALFLIPVVLLLCTSGVEKDKEALKDYIAGDTILFNTTTHFEGRAVSDSGDTLPPSTFDTLNTVLWGREITSHPEPEIEIEINGDSAYVIYTGHNLGTIDLFYMLPDSSYKLLKKLLSETFEIRAIFKRLGNTDDEYRGWKLTNISGSIGQSDSVATVKIDSIRITTSTTKIDTLITDPMTIIDTANVMVFKPLEEVTITVYTNTLDAKLFLHTFILIWPYHIRIPFTNNGDGSYTGTWHVQLIPSIRFAIFDMLHWDTLYDDNYSYDFMGWLIPYIILP</sequence>